<dbReference type="GO" id="GO:0031012">
    <property type="term" value="C:extracellular matrix"/>
    <property type="evidence" value="ECO:0007669"/>
    <property type="project" value="TreeGrafter"/>
</dbReference>
<dbReference type="Proteomes" id="UP000251692">
    <property type="component" value="Unassembled WGS sequence"/>
</dbReference>
<dbReference type="InterPro" id="IPR036378">
    <property type="entry name" value="FAS1_dom_sf"/>
</dbReference>
<evidence type="ECO:0000259" key="2">
    <source>
        <dbReference type="PROSITE" id="PS50213"/>
    </source>
</evidence>
<dbReference type="Pfam" id="PF02469">
    <property type="entry name" value="Fasciclin"/>
    <property type="match status" value="1"/>
</dbReference>
<name>A0A364RIY9_9BACT</name>
<dbReference type="InterPro" id="IPR050904">
    <property type="entry name" value="Adhesion/Biosynth-related"/>
</dbReference>
<dbReference type="GO" id="GO:0007155">
    <property type="term" value="P:cell adhesion"/>
    <property type="evidence" value="ECO:0007669"/>
    <property type="project" value="TreeGrafter"/>
</dbReference>
<dbReference type="Gene3D" id="2.30.180.10">
    <property type="entry name" value="FAS1 domain"/>
    <property type="match status" value="1"/>
</dbReference>
<dbReference type="AlphaFoldDB" id="A0A364RIY9"/>
<dbReference type="SUPFAM" id="SSF82153">
    <property type="entry name" value="FAS1 domain"/>
    <property type="match status" value="1"/>
</dbReference>
<evidence type="ECO:0000256" key="1">
    <source>
        <dbReference type="SAM" id="SignalP"/>
    </source>
</evidence>
<organism evidence="3 4">
    <name type="scientific">Pontibacter arcticus</name>
    <dbReference type="NCBI Taxonomy" id="2080288"/>
    <lineage>
        <taxon>Bacteria</taxon>
        <taxon>Pseudomonadati</taxon>
        <taxon>Bacteroidota</taxon>
        <taxon>Cytophagia</taxon>
        <taxon>Cytophagales</taxon>
        <taxon>Hymenobacteraceae</taxon>
        <taxon>Pontibacter</taxon>
    </lineage>
</organism>
<keyword evidence="1" id="KW-0732">Signal</keyword>
<dbReference type="InterPro" id="IPR000782">
    <property type="entry name" value="FAS1_domain"/>
</dbReference>
<reference evidence="3 4" key="1">
    <citation type="submission" date="2018-06" db="EMBL/GenBank/DDBJ databases">
        <authorList>
            <person name="Liu Z.-W."/>
        </authorList>
    </citation>
    <scope>NUCLEOTIDE SEQUENCE [LARGE SCALE GENOMIC DNA]</scope>
    <source>
        <strain evidence="3 4">2b14</strain>
    </source>
</reference>
<dbReference type="PANTHER" id="PTHR10900">
    <property type="entry name" value="PERIOSTIN-RELATED"/>
    <property type="match status" value="1"/>
</dbReference>
<dbReference type="GO" id="GO:0030198">
    <property type="term" value="P:extracellular matrix organization"/>
    <property type="evidence" value="ECO:0007669"/>
    <property type="project" value="TreeGrafter"/>
</dbReference>
<dbReference type="RefSeq" id="WP_112304525.1">
    <property type="nucleotide sequence ID" value="NZ_QMDV01000001.1"/>
</dbReference>
<dbReference type="EMBL" id="QMDV01000001">
    <property type="protein sequence ID" value="RAU84244.1"/>
    <property type="molecule type" value="Genomic_DNA"/>
</dbReference>
<dbReference type="OrthoDB" id="894106at2"/>
<dbReference type="PROSITE" id="PS50213">
    <property type="entry name" value="FAS1"/>
    <property type="match status" value="1"/>
</dbReference>
<evidence type="ECO:0000313" key="3">
    <source>
        <dbReference type="EMBL" id="RAU84244.1"/>
    </source>
</evidence>
<feature type="chain" id="PRO_5016926021" description="FAS1 domain-containing protein" evidence="1">
    <location>
        <begin position="26"/>
        <end position="152"/>
    </location>
</feature>
<dbReference type="PANTHER" id="PTHR10900:SF77">
    <property type="entry name" value="FI19380P1"/>
    <property type="match status" value="1"/>
</dbReference>
<dbReference type="GO" id="GO:0050839">
    <property type="term" value="F:cell adhesion molecule binding"/>
    <property type="evidence" value="ECO:0007669"/>
    <property type="project" value="TreeGrafter"/>
</dbReference>
<evidence type="ECO:0000313" key="4">
    <source>
        <dbReference type="Proteomes" id="UP000251692"/>
    </source>
</evidence>
<dbReference type="SMART" id="SM00554">
    <property type="entry name" value="FAS1"/>
    <property type="match status" value="1"/>
</dbReference>
<gene>
    <name evidence="3" type="ORF">DP923_04155</name>
</gene>
<feature type="signal peptide" evidence="1">
    <location>
        <begin position="1"/>
        <end position="25"/>
    </location>
</feature>
<dbReference type="GO" id="GO:0005615">
    <property type="term" value="C:extracellular space"/>
    <property type="evidence" value="ECO:0007669"/>
    <property type="project" value="TreeGrafter"/>
</dbReference>
<proteinExistence type="predicted"/>
<keyword evidence="4" id="KW-1185">Reference proteome</keyword>
<protein>
    <recommendedName>
        <fullName evidence="2">FAS1 domain-containing protein</fullName>
    </recommendedName>
</protein>
<accession>A0A364RIY9</accession>
<reference evidence="3 4" key="2">
    <citation type="submission" date="2018-07" db="EMBL/GenBank/DDBJ databases">
        <title>Pontibacter sp. 2b14 genomic sequence and assembly.</title>
        <authorList>
            <person name="Du Z.-J."/>
        </authorList>
    </citation>
    <scope>NUCLEOTIDE SEQUENCE [LARGE SCALE GENOMIC DNA]</scope>
    <source>
        <strain evidence="3 4">2b14</strain>
    </source>
</reference>
<comment type="caution">
    <text evidence="3">The sequence shown here is derived from an EMBL/GenBank/DDBJ whole genome shotgun (WGS) entry which is preliminary data.</text>
</comment>
<sequence>MRTSPIILKYSLFILLLALSFNASARQQPVCLLEQVMRERPILAELLTKAGYAPLLSCDNTYTILAPPESALRALQAASAGEVRATLAAHILKGNYLQSDLKEGSSIPTLAGSKLSIFRKKDQTLVNGVRILQADSKAKNGVIHGLDNVLAI</sequence>
<feature type="domain" description="FAS1" evidence="2">
    <location>
        <begin position="27"/>
        <end position="150"/>
    </location>
</feature>